<keyword evidence="1" id="KW-0175">Coiled coil</keyword>
<accession>A0A6L3SWI7</accession>
<comment type="caution">
    <text evidence="3">The sequence shown here is derived from an EMBL/GenBank/DDBJ whole genome shotgun (WGS) entry which is preliminary data.</text>
</comment>
<proteinExistence type="predicted"/>
<dbReference type="Proteomes" id="UP000474159">
    <property type="component" value="Unassembled WGS sequence"/>
</dbReference>
<evidence type="ECO:0000256" key="1">
    <source>
        <dbReference type="SAM" id="Coils"/>
    </source>
</evidence>
<protein>
    <submittedName>
        <fullName evidence="3">Uncharacterized protein</fullName>
    </submittedName>
</protein>
<evidence type="ECO:0000313" key="3">
    <source>
        <dbReference type="EMBL" id="KAB1078221.1"/>
    </source>
</evidence>
<reference evidence="3 4" key="1">
    <citation type="submission" date="2019-09" db="EMBL/GenBank/DDBJ databases">
        <title>YIM 48816 draft genome.</title>
        <authorList>
            <person name="Jiang L."/>
        </authorList>
    </citation>
    <scope>NUCLEOTIDE SEQUENCE [LARGE SCALE GENOMIC DNA]</scope>
    <source>
        <strain evidence="3 4">YIM 48816</strain>
    </source>
</reference>
<name>A0A6L3SWI7_9HYPH</name>
<gene>
    <name evidence="3" type="ORF">F6X53_15830</name>
</gene>
<dbReference type="AlphaFoldDB" id="A0A6L3SWI7"/>
<dbReference type="EMBL" id="VZZK01000015">
    <property type="protein sequence ID" value="KAB1078221.1"/>
    <property type="molecule type" value="Genomic_DNA"/>
</dbReference>
<evidence type="ECO:0000256" key="2">
    <source>
        <dbReference type="SAM" id="MobiDB-lite"/>
    </source>
</evidence>
<sequence>MLPSVKDADPPDSDEAGMSLAQMRRPDLAEVDRCYDEATRLLRDAEARLLQLHRDEPCDSVRQTSADLIAAMKRIHRMIAAYRDALVRNAVALPCASRAPVRRREWSFLLWLRARRRAKARRRSGLPG</sequence>
<feature type="coiled-coil region" evidence="1">
    <location>
        <begin position="28"/>
        <end position="55"/>
    </location>
</feature>
<evidence type="ECO:0000313" key="4">
    <source>
        <dbReference type="Proteomes" id="UP000474159"/>
    </source>
</evidence>
<keyword evidence="4" id="KW-1185">Reference proteome</keyword>
<organism evidence="3 4">
    <name type="scientific">Methylobacterium soli</name>
    <dbReference type="NCBI Taxonomy" id="553447"/>
    <lineage>
        <taxon>Bacteria</taxon>
        <taxon>Pseudomonadati</taxon>
        <taxon>Pseudomonadota</taxon>
        <taxon>Alphaproteobacteria</taxon>
        <taxon>Hyphomicrobiales</taxon>
        <taxon>Methylobacteriaceae</taxon>
        <taxon>Methylobacterium</taxon>
    </lineage>
</organism>
<feature type="region of interest" description="Disordered" evidence="2">
    <location>
        <begin position="1"/>
        <end position="23"/>
    </location>
</feature>